<protein>
    <recommendedName>
        <fullName evidence="3">Major facilitator superfamily (MFS) profile domain-containing protein</fullName>
    </recommendedName>
</protein>
<dbReference type="EnsemblMetazoa" id="XM_795405">
    <property type="protein sequence ID" value="XP_800498"/>
    <property type="gene ID" value="LOC588305"/>
</dbReference>
<organism evidence="4 5">
    <name type="scientific">Strongylocentrotus purpuratus</name>
    <name type="common">Purple sea urchin</name>
    <dbReference type="NCBI Taxonomy" id="7668"/>
    <lineage>
        <taxon>Eukaryota</taxon>
        <taxon>Metazoa</taxon>
        <taxon>Echinodermata</taxon>
        <taxon>Eleutherozoa</taxon>
        <taxon>Echinozoa</taxon>
        <taxon>Echinoidea</taxon>
        <taxon>Euechinoidea</taxon>
        <taxon>Echinacea</taxon>
        <taxon>Camarodonta</taxon>
        <taxon>Echinidea</taxon>
        <taxon>Strongylocentrotidae</taxon>
        <taxon>Strongylocentrotus</taxon>
    </lineage>
</organism>
<reference evidence="4" key="2">
    <citation type="submission" date="2021-01" db="UniProtKB">
        <authorList>
            <consortium name="EnsemblMetazoa"/>
        </authorList>
    </citation>
    <scope>IDENTIFICATION</scope>
</reference>
<dbReference type="InterPro" id="IPR020846">
    <property type="entry name" value="MFS_dom"/>
</dbReference>
<feature type="transmembrane region" description="Helical" evidence="2">
    <location>
        <begin position="274"/>
        <end position="296"/>
    </location>
</feature>
<feature type="transmembrane region" description="Helical" evidence="2">
    <location>
        <begin position="75"/>
        <end position="92"/>
    </location>
</feature>
<sequence length="472" mass="50768">MAIGRHHIVLLGRFFDAFFRKGILKSFGVLVPALTVYLGTNYTTIGLILSLNAAFTQLACMLMNPLMKRLGTRRVAATGGLMSGICILTTAFTQSVYLTGFLFVSAGFFSAASNLGTTTTLQQHFGRRFGAMNSLALIGISAGSTLLPLLTAVLYRYYGLSGTLLILGGLLLNEFPIGAVLVPPRKRIIRVGTALDEGNCDVKDSVQVVIAGNLRGSECGPVANSASEQFTECNTQNEASLDQEQSSASANSCRDCMKVVKDTFDFRIFREEKYFTFFMLPILILSSLANYGWVLFVTSYAITVGIESSKAAYLAAVGAAGGIASCALQAIVFHRRPQWSPHVMATLCFTGALTLIIQTLQSDLPYLLVCSFIIGASLYGVSTAVDAVVAVIVAPHNFQGAIAFTFALEGIGTLIAGPFSGFLFDFTGSFETVFLVIGGMASLAHVFGVILILTRRYNRRHYKVVEMVEDPL</sequence>
<keyword evidence="2" id="KW-0472">Membrane</keyword>
<dbReference type="InterPro" id="IPR050327">
    <property type="entry name" value="Proton-linked_MCT"/>
</dbReference>
<name>A0A7M7HHM0_STRPU</name>
<feature type="transmembrane region" description="Helical" evidence="2">
    <location>
        <begin position="433"/>
        <end position="453"/>
    </location>
</feature>
<proteinExistence type="predicted"/>
<dbReference type="InterPro" id="IPR011701">
    <property type="entry name" value="MFS"/>
</dbReference>
<dbReference type="PROSITE" id="PS50850">
    <property type="entry name" value="MFS"/>
    <property type="match status" value="1"/>
</dbReference>
<feature type="transmembrane region" description="Helical" evidence="2">
    <location>
        <begin position="98"/>
        <end position="115"/>
    </location>
</feature>
<feature type="domain" description="Major facilitator superfamily (MFS) profile" evidence="3">
    <location>
        <begin position="5"/>
        <end position="456"/>
    </location>
</feature>
<dbReference type="Pfam" id="PF07690">
    <property type="entry name" value="MFS_1"/>
    <property type="match status" value="1"/>
</dbReference>
<dbReference type="GeneID" id="588305"/>
<dbReference type="InterPro" id="IPR036259">
    <property type="entry name" value="MFS_trans_sf"/>
</dbReference>
<dbReference type="PANTHER" id="PTHR11360">
    <property type="entry name" value="MONOCARBOXYLATE TRANSPORTER"/>
    <property type="match status" value="1"/>
</dbReference>
<dbReference type="KEGG" id="spu:588305"/>
<accession>A0A7M7HHM0</accession>
<feature type="transmembrane region" description="Helical" evidence="2">
    <location>
        <begin position="343"/>
        <end position="360"/>
    </location>
</feature>
<dbReference type="OrthoDB" id="5667at2759"/>
<evidence type="ECO:0000313" key="5">
    <source>
        <dbReference type="Proteomes" id="UP000007110"/>
    </source>
</evidence>
<dbReference type="OMA" id="IAGEEHY"/>
<dbReference type="SUPFAM" id="SSF103473">
    <property type="entry name" value="MFS general substrate transporter"/>
    <property type="match status" value="1"/>
</dbReference>
<dbReference type="RefSeq" id="XP_800498.3">
    <property type="nucleotide sequence ID" value="XM_795405.5"/>
</dbReference>
<dbReference type="Proteomes" id="UP000007110">
    <property type="component" value="Unassembled WGS sequence"/>
</dbReference>
<dbReference type="GO" id="GO:0005886">
    <property type="term" value="C:plasma membrane"/>
    <property type="evidence" value="ECO:0000318"/>
    <property type="project" value="GO_Central"/>
</dbReference>
<dbReference type="PANTHER" id="PTHR11360:SF303">
    <property type="entry name" value="MAJOR FACILITATOR SUPERFAMILY (MFS) PROFILE DOMAIN-CONTAINING PROTEIN"/>
    <property type="match status" value="1"/>
</dbReference>
<feature type="transmembrane region" description="Helical" evidence="2">
    <location>
        <begin position="366"/>
        <end position="394"/>
    </location>
</feature>
<comment type="subcellular location">
    <subcellularLocation>
        <location evidence="1">Membrane</location>
        <topology evidence="1">Multi-pass membrane protein</topology>
    </subcellularLocation>
</comment>
<keyword evidence="2" id="KW-0812">Transmembrane</keyword>
<dbReference type="Gene3D" id="1.20.1250.20">
    <property type="entry name" value="MFS general substrate transporter like domains"/>
    <property type="match status" value="1"/>
</dbReference>
<evidence type="ECO:0000256" key="2">
    <source>
        <dbReference type="SAM" id="Phobius"/>
    </source>
</evidence>
<dbReference type="GO" id="GO:0008028">
    <property type="term" value="F:monocarboxylic acid transmembrane transporter activity"/>
    <property type="evidence" value="ECO:0000318"/>
    <property type="project" value="GO_Central"/>
</dbReference>
<evidence type="ECO:0000259" key="3">
    <source>
        <dbReference type="PROSITE" id="PS50850"/>
    </source>
</evidence>
<keyword evidence="2" id="KW-1133">Transmembrane helix</keyword>
<feature type="transmembrane region" description="Helical" evidence="2">
    <location>
        <begin position="135"/>
        <end position="158"/>
    </location>
</feature>
<reference evidence="5" key="1">
    <citation type="submission" date="2015-02" db="EMBL/GenBank/DDBJ databases">
        <title>Genome sequencing for Strongylocentrotus purpuratus.</title>
        <authorList>
            <person name="Murali S."/>
            <person name="Liu Y."/>
            <person name="Vee V."/>
            <person name="English A."/>
            <person name="Wang M."/>
            <person name="Skinner E."/>
            <person name="Han Y."/>
            <person name="Muzny D.M."/>
            <person name="Worley K.C."/>
            <person name="Gibbs R.A."/>
        </authorList>
    </citation>
    <scope>NUCLEOTIDE SEQUENCE</scope>
</reference>
<evidence type="ECO:0000313" key="4">
    <source>
        <dbReference type="EnsemblMetazoa" id="XP_011669453"/>
    </source>
</evidence>
<keyword evidence="5" id="KW-1185">Reference proteome</keyword>
<evidence type="ECO:0000256" key="1">
    <source>
        <dbReference type="ARBA" id="ARBA00004141"/>
    </source>
</evidence>
<feature type="transmembrane region" description="Helical" evidence="2">
    <location>
        <begin position="401"/>
        <end position="421"/>
    </location>
</feature>
<feature type="transmembrane region" description="Helical" evidence="2">
    <location>
        <begin position="311"/>
        <end position="331"/>
    </location>
</feature>
<dbReference type="RefSeq" id="XP_011669453.1">
    <property type="nucleotide sequence ID" value="XM_011671151.2"/>
</dbReference>
<feature type="transmembrane region" description="Helical" evidence="2">
    <location>
        <begin position="164"/>
        <end position="182"/>
    </location>
</feature>
<feature type="transmembrane region" description="Helical" evidence="2">
    <location>
        <begin position="22"/>
        <end position="39"/>
    </location>
</feature>
<dbReference type="EnsemblMetazoa" id="XM_011671151">
    <property type="protein sequence ID" value="XP_011669453"/>
    <property type="gene ID" value="LOC588305"/>
</dbReference>
<dbReference type="InParanoid" id="A0A7M7HHM0"/>
<dbReference type="AlphaFoldDB" id="A0A7M7HHM0"/>